<keyword evidence="2" id="KW-0378">Hydrolase</keyword>
<reference evidence="4 5" key="1">
    <citation type="submission" date="2020-03" db="EMBL/GenBank/DDBJ databases">
        <title>WGS of the type strain of Planosporangium spp.</title>
        <authorList>
            <person name="Thawai C."/>
        </authorList>
    </citation>
    <scope>NUCLEOTIDE SEQUENCE [LARGE SCALE GENOMIC DNA]</scope>
    <source>
        <strain evidence="4 5">TBRC 5610</strain>
    </source>
</reference>
<dbReference type="PANTHER" id="PTHR43037">
    <property type="entry name" value="UNNAMED PRODUCT-RELATED"/>
    <property type="match status" value="1"/>
</dbReference>
<evidence type="ECO:0000256" key="1">
    <source>
        <dbReference type="ARBA" id="ARBA00022729"/>
    </source>
</evidence>
<dbReference type="Pfam" id="PF10503">
    <property type="entry name" value="Esterase_PHB"/>
    <property type="match status" value="1"/>
</dbReference>
<evidence type="ECO:0000313" key="4">
    <source>
        <dbReference type="EMBL" id="NJC71963.1"/>
    </source>
</evidence>
<keyword evidence="5" id="KW-1185">Reference proteome</keyword>
<dbReference type="PANTHER" id="PTHR43037:SF1">
    <property type="entry name" value="BLL1128 PROTEIN"/>
    <property type="match status" value="1"/>
</dbReference>
<dbReference type="InterPro" id="IPR029058">
    <property type="entry name" value="AB_hydrolase_fold"/>
</dbReference>
<name>A0ABX0Y3E6_9ACTN</name>
<gene>
    <name evidence="4" type="ORF">HC031_19900</name>
</gene>
<dbReference type="InterPro" id="IPR010126">
    <property type="entry name" value="Esterase_phb"/>
</dbReference>
<evidence type="ECO:0000256" key="3">
    <source>
        <dbReference type="SAM" id="MobiDB-lite"/>
    </source>
</evidence>
<dbReference type="InterPro" id="IPR050955">
    <property type="entry name" value="Plant_Biomass_Hydrol_Est"/>
</dbReference>
<evidence type="ECO:0000256" key="2">
    <source>
        <dbReference type="ARBA" id="ARBA00022801"/>
    </source>
</evidence>
<dbReference type="SUPFAM" id="SSF53474">
    <property type="entry name" value="alpha/beta-Hydrolases"/>
    <property type="match status" value="1"/>
</dbReference>
<feature type="region of interest" description="Disordered" evidence="3">
    <location>
        <begin position="240"/>
        <end position="272"/>
    </location>
</feature>
<sequence length="272" mass="27896">MRRPPAQQHRTHTITVDGVKRTFHLYRPAALASPAALVVVLHGGFGTGLQAESSYGWDAEADTGHFLVAYPDGLDRAWAVGGGCCGAPGRTGVNDVAFLTQVVRTVSGEVPVDAARVYATGISNGGLMAYRLACDTTVFAAIGPDSATLLGSCPSPAPTSVIHVHGTADHTIPYAGGQGDGPARINGPAVTDVVAMWRDVDHCGPTTATTAAPVTTSVAACPDGRAVALVTGAAGLPVAPVRRLPRTPRTRPGRSATPSHRRSPPPGTDRCC</sequence>
<dbReference type="EMBL" id="JAATVY010000015">
    <property type="protein sequence ID" value="NJC71963.1"/>
    <property type="molecule type" value="Genomic_DNA"/>
</dbReference>
<comment type="caution">
    <text evidence="4">The sequence shown here is derived from an EMBL/GenBank/DDBJ whole genome shotgun (WGS) entry which is preliminary data.</text>
</comment>
<accession>A0ABX0Y3E6</accession>
<dbReference type="Proteomes" id="UP000722989">
    <property type="component" value="Unassembled WGS sequence"/>
</dbReference>
<evidence type="ECO:0000313" key="5">
    <source>
        <dbReference type="Proteomes" id="UP000722989"/>
    </source>
</evidence>
<organism evidence="4 5">
    <name type="scientific">Planosporangium thailandense</name>
    <dbReference type="NCBI Taxonomy" id="765197"/>
    <lineage>
        <taxon>Bacteria</taxon>
        <taxon>Bacillati</taxon>
        <taxon>Actinomycetota</taxon>
        <taxon>Actinomycetes</taxon>
        <taxon>Micromonosporales</taxon>
        <taxon>Micromonosporaceae</taxon>
        <taxon>Planosporangium</taxon>
    </lineage>
</organism>
<keyword evidence="1" id="KW-0732">Signal</keyword>
<proteinExistence type="predicted"/>
<protein>
    <submittedName>
        <fullName evidence="4">Polyhydroxybutyrate depolymerase</fullName>
    </submittedName>
</protein>
<dbReference type="Gene3D" id="3.40.50.1820">
    <property type="entry name" value="alpha/beta hydrolase"/>
    <property type="match status" value="1"/>
</dbReference>
<feature type="compositionally biased region" description="Basic residues" evidence="3">
    <location>
        <begin position="243"/>
        <end position="252"/>
    </location>
</feature>